<feature type="signal peptide" evidence="1">
    <location>
        <begin position="1"/>
        <end position="23"/>
    </location>
</feature>
<evidence type="ECO:0000313" key="3">
    <source>
        <dbReference type="Proteomes" id="UP001156706"/>
    </source>
</evidence>
<dbReference type="SUPFAM" id="SSF53850">
    <property type="entry name" value="Periplasmic binding protein-like II"/>
    <property type="match status" value="1"/>
</dbReference>
<dbReference type="RefSeq" id="WP_284194400.1">
    <property type="nucleotide sequence ID" value="NZ_BSOG01000001.1"/>
</dbReference>
<sequence>MTRMHRHLGSIILCAIGVLPAQAEPVLVAGSKSPAVSFSRQQVLDIYYLRLKEFPGGGVIVPLMLGAGPVRQDFLDKVLNKSEAQLKSHWARLNFTGKGVAPQQVASAAELKRLLAANPHMVGYLDRAEADASVKILYAP</sequence>
<dbReference type="EMBL" id="BSOG01000001">
    <property type="protein sequence ID" value="GLR11236.1"/>
    <property type="molecule type" value="Genomic_DNA"/>
</dbReference>
<keyword evidence="3" id="KW-1185">Reference proteome</keyword>
<evidence type="ECO:0000313" key="2">
    <source>
        <dbReference type="EMBL" id="GLR11236.1"/>
    </source>
</evidence>
<gene>
    <name evidence="2" type="ORF">GCM10007907_00260</name>
</gene>
<protein>
    <recommendedName>
        <fullName evidence="4">Phosphate ABC transporter substrate-binding protein</fullName>
    </recommendedName>
</protein>
<evidence type="ECO:0008006" key="4">
    <source>
        <dbReference type="Google" id="ProtNLM"/>
    </source>
</evidence>
<comment type="caution">
    <text evidence="2">The sequence shown here is derived from an EMBL/GenBank/DDBJ whole genome shotgun (WGS) entry which is preliminary data.</text>
</comment>
<name>A0ABQ5YCH9_9NEIS</name>
<accession>A0ABQ5YCH9</accession>
<feature type="chain" id="PRO_5046184015" description="Phosphate ABC transporter substrate-binding protein" evidence="1">
    <location>
        <begin position="24"/>
        <end position="140"/>
    </location>
</feature>
<organism evidence="2 3">
    <name type="scientific">Chitinimonas prasina</name>
    <dbReference type="NCBI Taxonomy" id="1434937"/>
    <lineage>
        <taxon>Bacteria</taxon>
        <taxon>Pseudomonadati</taxon>
        <taxon>Pseudomonadota</taxon>
        <taxon>Betaproteobacteria</taxon>
        <taxon>Neisseriales</taxon>
        <taxon>Chitinibacteraceae</taxon>
        <taxon>Chitinimonas</taxon>
    </lineage>
</organism>
<proteinExistence type="predicted"/>
<evidence type="ECO:0000256" key="1">
    <source>
        <dbReference type="SAM" id="SignalP"/>
    </source>
</evidence>
<keyword evidence="1" id="KW-0732">Signal</keyword>
<dbReference type="Proteomes" id="UP001156706">
    <property type="component" value="Unassembled WGS sequence"/>
</dbReference>
<reference evidence="3" key="1">
    <citation type="journal article" date="2019" name="Int. J. Syst. Evol. Microbiol.">
        <title>The Global Catalogue of Microorganisms (GCM) 10K type strain sequencing project: providing services to taxonomists for standard genome sequencing and annotation.</title>
        <authorList>
            <consortium name="The Broad Institute Genomics Platform"/>
            <consortium name="The Broad Institute Genome Sequencing Center for Infectious Disease"/>
            <person name="Wu L."/>
            <person name="Ma J."/>
        </authorList>
    </citation>
    <scope>NUCLEOTIDE SEQUENCE [LARGE SCALE GENOMIC DNA]</scope>
    <source>
        <strain evidence="3">NBRC 110044</strain>
    </source>
</reference>